<dbReference type="InterPro" id="IPR036163">
    <property type="entry name" value="HMA_dom_sf"/>
</dbReference>
<dbReference type="Gene3D" id="3.30.70.100">
    <property type="match status" value="1"/>
</dbReference>
<dbReference type="InterPro" id="IPR006121">
    <property type="entry name" value="HMA_dom"/>
</dbReference>
<organism evidence="2 3">
    <name type="scientific">Nitratireductor rhodophyticola</name>
    <dbReference type="NCBI Taxonomy" id="2854036"/>
    <lineage>
        <taxon>Bacteria</taxon>
        <taxon>Pseudomonadati</taxon>
        <taxon>Pseudomonadota</taxon>
        <taxon>Alphaproteobacteria</taxon>
        <taxon>Hyphomicrobiales</taxon>
        <taxon>Phyllobacteriaceae</taxon>
        <taxon>Nitratireductor</taxon>
    </lineage>
</organism>
<sequence>MKFSVPEMSCGHCVATIEKAVKSVDPDAEIACDLASKTVEINSGSSASDMNVAIKEAGYDSSLLETA</sequence>
<dbReference type="CDD" id="cd00371">
    <property type="entry name" value="HMA"/>
    <property type="match status" value="1"/>
</dbReference>
<evidence type="ECO:0000313" key="3">
    <source>
        <dbReference type="Proteomes" id="UP000777661"/>
    </source>
</evidence>
<evidence type="ECO:0000313" key="2">
    <source>
        <dbReference type="EMBL" id="MBY8918907.1"/>
    </source>
</evidence>
<reference evidence="2 3" key="1">
    <citation type="submission" date="2021-06" db="EMBL/GenBank/DDBJ databases">
        <title>Nitratireductor porphyridii sp. nov., isolated from a small marine red alga, Porphyridium purpureum in South Korea.</title>
        <authorList>
            <person name="Kim K.H."/>
            <person name="Kristyanto S."/>
            <person name="Jeon C.O."/>
        </authorList>
    </citation>
    <scope>NUCLEOTIDE SEQUENCE [LARGE SCALE GENOMIC DNA]</scope>
    <source>
        <strain evidence="2 3">R6</strain>
    </source>
</reference>
<dbReference type="EMBL" id="JAHSQO010000008">
    <property type="protein sequence ID" value="MBY8918907.1"/>
    <property type="molecule type" value="Genomic_DNA"/>
</dbReference>
<dbReference type="Pfam" id="PF00403">
    <property type="entry name" value="HMA"/>
    <property type="match status" value="1"/>
</dbReference>
<dbReference type="PROSITE" id="PS50846">
    <property type="entry name" value="HMA_2"/>
    <property type="match status" value="1"/>
</dbReference>
<dbReference type="Proteomes" id="UP000777661">
    <property type="component" value="Unassembled WGS sequence"/>
</dbReference>
<proteinExistence type="predicted"/>
<accession>A0ABS7RER9</accession>
<protein>
    <submittedName>
        <fullName evidence="2">Heavy-metal-associated domain-containing protein</fullName>
    </submittedName>
</protein>
<feature type="domain" description="HMA" evidence="1">
    <location>
        <begin position="1"/>
        <end position="62"/>
    </location>
</feature>
<evidence type="ECO:0000259" key="1">
    <source>
        <dbReference type="PROSITE" id="PS50846"/>
    </source>
</evidence>
<dbReference type="SUPFAM" id="SSF55008">
    <property type="entry name" value="HMA, heavy metal-associated domain"/>
    <property type="match status" value="1"/>
</dbReference>
<dbReference type="RefSeq" id="WP_009452565.1">
    <property type="nucleotide sequence ID" value="NZ_CBDDPV010000002.1"/>
</dbReference>
<keyword evidence="3" id="KW-1185">Reference proteome</keyword>
<gene>
    <name evidence="2" type="ORF">KVG22_20065</name>
</gene>
<name>A0ABS7RER9_9HYPH</name>
<comment type="caution">
    <text evidence="2">The sequence shown here is derived from an EMBL/GenBank/DDBJ whole genome shotgun (WGS) entry which is preliminary data.</text>
</comment>